<dbReference type="Proteomes" id="UP001167919">
    <property type="component" value="Unassembled WGS sequence"/>
</dbReference>
<name>A0AAJ1RB18_9LACO</name>
<evidence type="ECO:0000313" key="5">
    <source>
        <dbReference type="Proteomes" id="UP001167919"/>
    </source>
</evidence>
<dbReference type="CDD" id="cd13440">
    <property type="entry name" value="CamS_repeat_2"/>
    <property type="match status" value="1"/>
</dbReference>
<evidence type="ECO:0000313" key="4">
    <source>
        <dbReference type="Proteomes" id="UP000286907"/>
    </source>
</evidence>
<protein>
    <submittedName>
        <fullName evidence="2">CamS family sex pheromone protein</fullName>
    </submittedName>
</protein>
<accession>A0AAJ1RB18</accession>
<dbReference type="Proteomes" id="UP000286907">
    <property type="component" value="Chromosome"/>
</dbReference>
<dbReference type="InterPro" id="IPR011426">
    <property type="entry name" value="CamS"/>
</dbReference>
<dbReference type="PIRSF" id="PIRSF012509">
    <property type="entry name" value="CamS"/>
    <property type="match status" value="1"/>
</dbReference>
<evidence type="ECO:0000313" key="3">
    <source>
        <dbReference type="EMBL" id="QAS69903.1"/>
    </source>
</evidence>
<reference evidence="2" key="2">
    <citation type="submission" date="2019-01" db="EMBL/GenBank/DDBJ databases">
        <title>Oenococcus sicerae UCMA17102.</title>
        <authorList>
            <person name="Cousin F.J."/>
            <person name="Le Guellec R."/>
            <person name="Cretenet M."/>
        </authorList>
    </citation>
    <scope>NUCLEOTIDE SEQUENCE</scope>
    <source>
        <strain evidence="2">UCMA17102</strain>
    </source>
</reference>
<evidence type="ECO:0000256" key="1">
    <source>
        <dbReference type="SAM" id="Phobius"/>
    </source>
</evidence>
<dbReference type="EMBL" id="CP029684">
    <property type="protein sequence ID" value="QAS69903.1"/>
    <property type="molecule type" value="Genomic_DNA"/>
</dbReference>
<reference evidence="3 4" key="1">
    <citation type="journal article" date="2019" name="Syst. Appl. Microbiol.">
        <title>Oenococcus sicerae sp. nov., isolated from French cider.</title>
        <authorList>
            <person name="Cousin F.J."/>
            <person name="Le Guellec R."/>
            <person name="Chagnot C."/>
            <person name="Goux D."/>
            <person name="Dalmasso M."/>
            <person name="Laplace J.M."/>
            <person name="Cretenet M."/>
        </authorList>
    </citation>
    <scope>NUCLEOTIDE SEQUENCE [LARGE SCALE GENOMIC DNA]</scope>
    <source>
        <strain evidence="3 4">UCMA 15228</strain>
    </source>
</reference>
<keyword evidence="1" id="KW-0812">Transmembrane</keyword>
<keyword evidence="4" id="KW-1185">Reference proteome</keyword>
<evidence type="ECO:0000313" key="2">
    <source>
        <dbReference type="EMBL" id="MDN6900328.1"/>
    </source>
</evidence>
<dbReference type="AlphaFoldDB" id="A0AAJ1RB18"/>
<feature type="transmembrane region" description="Helical" evidence="1">
    <location>
        <begin position="12"/>
        <end position="31"/>
    </location>
</feature>
<dbReference type="CDD" id="cd13441">
    <property type="entry name" value="CamS_repeat_1"/>
    <property type="match status" value="1"/>
</dbReference>
<reference evidence="3" key="3">
    <citation type="submission" date="2020-01" db="EMBL/GenBank/DDBJ databases">
        <authorList>
            <person name="Cousin F.J."/>
            <person name="Le Guellec R."/>
            <person name="Cretenet M."/>
        </authorList>
    </citation>
    <scope>NUCLEOTIDE SEQUENCE</scope>
    <source>
        <strain evidence="3">UCMA 15228</strain>
    </source>
</reference>
<dbReference type="Pfam" id="PF07537">
    <property type="entry name" value="CamS"/>
    <property type="match status" value="1"/>
</dbReference>
<dbReference type="Gene3D" id="3.10.570.10">
    <property type="entry name" value="sex pheromone staph- cam373 precursor domain"/>
    <property type="match status" value="1"/>
</dbReference>
<keyword evidence="1" id="KW-1133">Transmembrane helix</keyword>
<keyword evidence="1" id="KW-0472">Membrane</keyword>
<gene>
    <name evidence="3" type="ORF">DLJ48_04880</name>
    <name evidence="2" type="ORF">EVC35_04815</name>
</gene>
<proteinExistence type="predicted"/>
<sequence>MRQTRRRLTIIEVLILLFAVLLIVVGGLYFFNMRQQTSTTSTTKNTIQVINQNNSQGEYRSVVSNGHYVTSAARGIAVTTESNFNAQSFELSLNDLSKNFFSTKKYIFQEGQYLSANTIDNWLSRYSSSNTSGLNPADNGQKNNSRNPYYIQSLEENDFMNQVNGSKLDLAGMTIGLAMNRTDSYSKVTNGPVYTQNISKAEMVTQGNAMASKVLKRLRSNKKIGNDIPILIVMYANASEDSLVGGAPYAYFLSKSGEQISKWTNVNIQNLVFPEQNSSTTSVGSQDNTSFVNFQTAIQNFFPSISSATAQAHYEDGTLSGMNITVNTSFYSVSEIKALTTYISQTAPKYFNDHVPIRISVYGSNQLLSILSSDSGSNFKTIYLYSY</sequence>
<organism evidence="2 5">
    <name type="scientific">Oenococcus sicerae</name>
    <dbReference type="NCBI Taxonomy" id="2203724"/>
    <lineage>
        <taxon>Bacteria</taxon>
        <taxon>Bacillati</taxon>
        <taxon>Bacillota</taxon>
        <taxon>Bacilli</taxon>
        <taxon>Lactobacillales</taxon>
        <taxon>Lactobacillaceae</taxon>
        <taxon>Oenococcus</taxon>
    </lineage>
</organism>
<dbReference type="EMBL" id="SDWY01000002">
    <property type="protein sequence ID" value="MDN6900328.1"/>
    <property type="molecule type" value="Genomic_DNA"/>
</dbReference>